<dbReference type="AlphaFoldDB" id="A0A085LZ98"/>
<dbReference type="Proteomes" id="UP000030764">
    <property type="component" value="Unassembled WGS sequence"/>
</dbReference>
<dbReference type="Proteomes" id="UP000030758">
    <property type="component" value="Unassembled WGS sequence"/>
</dbReference>
<dbReference type="EMBL" id="KL367495">
    <property type="protein sequence ID" value="KFD69545.1"/>
    <property type="molecule type" value="Genomic_DNA"/>
</dbReference>
<protein>
    <submittedName>
        <fullName evidence="1">Uncharacterized protein</fullName>
    </submittedName>
</protein>
<name>A0A085LZ98_9BILA</name>
<gene>
    <name evidence="1" type="ORF">M513_08794</name>
    <name evidence="2" type="ORF">M514_08794</name>
</gene>
<evidence type="ECO:0000313" key="2">
    <source>
        <dbReference type="EMBL" id="KFD69545.1"/>
    </source>
</evidence>
<accession>A0A085LZ98</accession>
<sequence length="63" mass="7181">MNALDTFCIFFLTEERQQQKPIEFCGRFGVIERPQTECVRSGKGAFAVEASSYAIDRGHYYAP</sequence>
<reference evidence="1 3" key="1">
    <citation type="journal article" date="2014" name="Nat. Genet.">
        <title>Genome and transcriptome of the porcine whipworm Trichuris suis.</title>
        <authorList>
            <person name="Jex A.R."/>
            <person name="Nejsum P."/>
            <person name="Schwarz E.M."/>
            <person name="Hu L."/>
            <person name="Young N.D."/>
            <person name="Hall R.S."/>
            <person name="Korhonen P.K."/>
            <person name="Liao S."/>
            <person name="Thamsborg S."/>
            <person name="Xia J."/>
            <person name="Xu P."/>
            <person name="Wang S."/>
            <person name="Scheerlinck J.P."/>
            <person name="Hofmann A."/>
            <person name="Sternberg P.W."/>
            <person name="Wang J."/>
            <person name="Gasser R.B."/>
        </authorList>
    </citation>
    <scope>NUCLEOTIDE SEQUENCE [LARGE SCALE GENOMIC DNA]</scope>
    <source>
        <strain evidence="2">DCEP-RM93F</strain>
        <strain evidence="1">DCEP-RM93M</strain>
    </source>
</reference>
<organism evidence="1 3">
    <name type="scientific">Trichuris suis</name>
    <name type="common">pig whipworm</name>
    <dbReference type="NCBI Taxonomy" id="68888"/>
    <lineage>
        <taxon>Eukaryota</taxon>
        <taxon>Metazoa</taxon>
        <taxon>Ecdysozoa</taxon>
        <taxon>Nematoda</taxon>
        <taxon>Enoplea</taxon>
        <taxon>Dorylaimia</taxon>
        <taxon>Trichinellida</taxon>
        <taxon>Trichuridae</taxon>
        <taxon>Trichuris</taxon>
    </lineage>
</organism>
<proteinExistence type="predicted"/>
<keyword evidence="3" id="KW-1185">Reference proteome</keyword>
<dbReference type="EMBL" id="KL363255">
    <property type="protein sequence ID" value="KFD50294.1"/>
    <property type="molecule type" value="Genomic_DNA"/>
</dbReference>
<evidence type="ECO:0000313" key="3">
    <source>
        <dbReference type="Proteomes" id="UP000030764"/>
    </source>
</evidence>
<evidence type="ECO:0000313" key="1">
    <source>
        <dbReference type="EMBL" id="KFD50294.1"/>
    </source>
</evidence>